<feature type="region of interest" description="Disordered" evidence="1">
    <location>
        <begin position="109"/>
        <end position="163"/>
    </location>
</feature>
<feature type="region of interest" description="Disordered" evidence="1">
    <location>
        <begin position="190"/>
        <end position="275"/>
    </location>
</feature>
<dbReference type="WBParaSite" id="Gr19_v10_g10542.t2">
    <property type="protein sequence ID" value="Gr19_v10_g10542.t2"/>
    <property type="gene ID" value="Gr19_v10_g10542"/>
</dbReference>
<keyword evidence="2" id="KW-1185">Reference proteome</keyword>
<feature type="compositionally biased region" description="Low complexity" evidence="1">
    <location>
        <begin position="80"/>
        <end position="89"/>
    </location>
</feature>
<sequence>MINPPEQRRKKKQLPTMCAPRRLSVNSIHRARTIVLNKSNPRSRVISRQRAVPVQQQQQSLALPTKIKERLNFDGDHQHVQQQQQPSSSEGGGVGQLQQGVENRMLMDQVHHQQQKQAVDGGGVQQQQQQLDETVMDQVHHQQQKQAVDGGGVQQQQHHLQQDVDDEINVTTCTTTGAFEIVEENTPYPTVTAVRPPRRAAAETAAQRFEQQVKPKRQRAVQQQQQSASSSVAAPPTPPTANVADIEEAMGEQLKSAKSSTTDANGKKKLANREHDTSFKVRIVTPVPQVVQQQKQKRRKEVDEEEEEFEIKALLALFVHSDGERAYYVDWKIARGQECWVIAPDMVACIDAATRLTELTTVSGTLAAILGHDTPHHLLCILEQDAQYHEVKALVGTNAPARTARDIMFSKDATQRQRTKAIGQLDQFVVDCMSEEAIALYKEKERKKEEKKKQQQQQMNGVEKRK</sequence>
<name>A0A914GR61_GLORO</name>
<feature type="region of interest" description="Disordered" evidence="1">
    <location>
        <begin position="77"/>
        <end position="96"/>
    </location>
</feature>
<feature type="compositionally biased region" description="Low complexity" evidence="1">
    <location>
        <begin position="144"/>
        <end position="159"/>
    </location>
</feature>
<dbReference type="Proteomes" id="UP000887572">
    <property type="component" value="Unplaced"/>
</dbReference>
<accession>A0A914GR61</accession>
<dbReference type="AlphaFoldDB" id="A0A914GR61"/>
<reference evidence="3" key="1">
    <citation type="submission" date="2022-11" db="UniProtKB">
        <authorList>
            <consortium name="WormBaseParasite"/>
        </authorList>
    </citation>
    <scope>IDENTIFICATION</scope>
</reference>
<feature type="compositionally biased region" description="Low complexity" evidence="1">
    <location>
        <begin position="115"/>
        <end position="137"/>
    </location>
</feature>
<evidence type="ECO:0000256" key="1">
    <source>
        <dbReference type="SAM" id="MobiDB-lite"/>
    </source>
</evidence>
<proteinExistence type="predicted"/>
<protein>
    <submittedName>
        <fullName evidence="3">Uncharacterized protein</fullName>
    </submittedName>
</protein>
<organism evidence="2 3">
    <name type="scientific">Globodera rostochiensis</name>
    <name type="common">Golden nematode worm</name>
    <name type="synonym">Heterodera rostochiensis</name>
    <dbReference type="NCBI Taxonomy" id="31243"/>
    <lineage>
        <taxon>Eukaryota</taxon>
        <taxon>Metazoa</taxon>
        <taxon>Ecdysozoa</taxon>
        <taxon>Nematoda</taxon>
        <taxon>Chromadorea</taxon>
        <taxon>Rhabditida</taxon>
        <taxon>Tylenchina</taxon>
        <taxon>Tylenchomorpha</taxon>
        <taxon>Tylenchoidea</taxon>
        <taxon>Heteroderidae</taxon>
        <taxon>Heteroderinae</taxon>
        <taxon>Globodera</taxon>
    </lineage>
</organism>
<feature type="compositionally biased region" description="Low complexity" evidence="1">
    <location>
        <begin position="220"/>
        <end position="234"/>
    </location>
</feature>
<feature type="compositionally biased region" description="Basic and acidic residues" evidence="1">
    <location>
        <begin position="444"/>
        <end position="453"/>
    </location>
</feature>
<evidence type="ECO:0000313" key="3">
    <source>
        <dbReference type="WBParaSite" id="Gr19_v10_g10542.t2"/>
    </source>
</evidence>
<feature type="region of interest" description="Disordered" evidence="1">
    <location>
        <begin position="444"/>
        <end position="466"/>
    </location>
</feature>
<evidence type="ECO:0000313" key="2">
    <source>
        <dbReference type="Proteomes" id="UP000887572"/>
    </source>
</evidence>